<evidence type="ECO:0000256" key="3">
    <source>
        <dbReference type="ARBA" id="ARBA00022701"/>
    </source>
</evidence>
<dbReference type="EMBL" id="JAUKUA010000004">
    <property type="protein sequence ID" value="KAK0714633.1"/>
    <property type="molecule type" value="Genomic_DNA"/>
</dbReference>
<dbReference type="GO" id="GO:0000930">
    <property type="term" value="C:gamma-tubulin complex"/>
    <property type="evidence" value="ECO:0007669"/>
    <property type="project" value="TreeGrafter"/>
</dbReference>
<reference evidence="8" key="1">
    <citation type="submission" date="2023-06" db="EMBL/GenBank/DDBJ databases">
        <title>Genome-scale phylogeny and comparative genomics of the fungal order Sordariales.</title>
        <authorList>
            <consortium name="Lawrence Berkeley National Laboratory"/>
            <person name="Hensen N."/>
            <person name="Bonometti L."/>
            <person name="Westerberg I."/>
            <person name="Brannstrom I.O."/>
            <person name="Guillou S."/>
            <person name="Cros-Aarteil S."/>
            <person name="Calhoun S."/>
            <person name="Haridas S."/>
            <person name="Kuo A."/>
            <person name="Mondo S."/>
            <person name="Pangilinan J."/>
            <person name="Riley R."/>
            <person name="Labutti K."/>
            <person name="Andreopoulos B."/>
            <person name="Lipzen A."/>
            <person name="Chen C."/>
            <person name="Yanf M."/>
            <person name="Daum C."/>
            <person name="Ng V."/>
            <person name="Clum A."/>
            <person name="Steindorff A."/>
            <person name="Ohm R."/>
            <person name="Martin F."/>
            <person name="Silar P."/>
            <person name="Natvig D."/>
            <person name="Lalanne C."/>
            <person name="Gautier V."/>
            <person name="Ament-Velasquez S.L."/>
            <person name="Kruys A."/>
            <person name="Hutchinson M.I."/>
            <person name="Powell A.J."/>
            <person name="Barry K."/>
            <person name="Miller A.N."/>
            <person name="Grigoriev I.V."/>
            <person name="Debuchy R."/>
            <person name="Gladieux P."/>
            <person name="Thoren M.H."/>
            <person name="Johannesson H."/>
        </authorList>
    </citation>
    <scope>NUCLEOTIDE SEQUENCE</scope>
    <source>
        <strain evidence="8">SMH4607-1</strain>
    </source>
</reference>
<feature type="domain" description="Gamma tubulin complex component C-terminal" evidence="6">
    <location>
        <begin position="595"/>
        <end position="973"/>
    </location>
</feature>
<evidence type="ECO:0000256" key="1">
    <source>
        <dbReference type="ARBA" id="ARBA00010337"/>
    </source>
</evidence>
<dbReference type="InterPro" id="IPR042241">
    <property type="entry name" value="GCP_C_sf"/>
</dbReference>
<comment type="similarity">
    <text evidence="1 5">Belongs to the TUBGCP family.</text>
</comment>
<dbReference type="InterPro" id="IPR041470">
    <property type="entry name" value="GCP_N"/>
</dbReference>
<comment type="caution">
    <text evidence="8">The sequence shown here is derived from an EMBL/GenBank/DDBJ whole genome shotgun (WGS) entry which is preliminary data.</text>
</comment>
<name>A0AA40DWT3_9PEZI</name>
<evidence type="ECO:0000256" key="5">
    <source>
        <dbReference type="RuleBase" id="RU363050"/>
    </source>
</evidence>
<evidence type="ECO:0000259" key="7">
    <source>
        <dbReference type="Pfam" id="PF17681"/>
    </source>
</evidence>
<gene>
    <name evidence="8" type="ORF">B0H67DRAFT_553315</name>
</gene>
<dbReference type="Pfam" id="PF17681">
    <property type="entry name" value="GCP_N_terminal"/>
    <property type="match status" value="1"/>
</dbReference>
<feature type="domain" description="Gamma tubulin complex component protein N-terminal" evidence="7">
    <location>
        <begin position="180"/>
        <end position="590"/>
    </location>
</feature>
<dbReference type="GO" id="GO:0000278">
    <property type="term" value="P:mitotic cell cycle"/>
    <property type="evidence" value="ECO:0007669"/>
    <property type="project" value="TreeGrafter"/>
</dbReference>
<evidence type="ECO:0000256" key="4">
    <source>
        <dbReference type="ARBA" id="ARBA00023212"/>
    </source>
</evidence>
<evidence type="ECO:0000259" key="6">
    <source>
        <dbReference type="Pfam" id="PF04130"/>
    </source>
</evidence>
<dbReference type="Gene3D" id="1.20.120.1900">
    <property type="entry name" value="Gamma-tubulin complex, C-terminal domain"/>
    <property type="match status" value="1"/>
</dbReference>
<dbReference type="GO" id="GO:0007020">
    <property type="term" value="P:microtubule nucleation"/>
    <property type="evidence" value="ECO:0007669"/>
    <property type="project" value="InterPro"/>
</dbReference>
<protein>
    <recommendedName>
        <fullName evidence="5">Spindle pole body component</fullName>
    </recommendedName>
</protein>
<organism evidence="8 9">
    <name type="scientific">Lasiosphaeris hirsuta</name>
    <dbReference type="NCBI Taxonomy" id="260670"/>
    <lineage>
        <taxon>Eukaryota</taxon>
        <taxon>Fungi</taxon>
        <taxon>Dikarya</taxon>
        <taxon>Ascomycota</taxon>
        <taxon>Pezizomycotina</taxon>
        <taxon>Sordariomycetes</taxon>
        <taxon>Sordariomycetidae</taxon>
        <taxon>Sordariales</taxon>
        <taxon>Lasiosphaeriaceae</taxon>
        <taxon>Lasiosphaeris</taxon>
    </lineage>
</organism>
<dbReference type="GO" id="GO:0051321">
    <property type="term" value="P:meiotic cell cycle"/>
    <property type="evidence" value="ECO:0007669"/>
    <property type="project" value="TreeGrafter"/>
</dbReference>
<dbReference type="PANTHER" id="PTHR19302">
    <property type="entry name" value="GAMMA TUBULIN COMPLEX PROTEIN"/>
    <property type="match status" value="1"/>
</dbReference>
<dbReference type="Pfam" id="PF04130">
    <property type="entry name" value="GCP_C_terminal"/>
    <property type="match status" value="1"/>
</dbReference>
<dbReference type="GO" id="GO:0051011">
    <property type="term" value="F:microtubule minus-end binding"/>
    <property type="evidence" value="ECO:0007669"/>
    <property type="project" value="TreeGrafter"/>
</dbReference>
<dbReference type="GO" id="GO:0051225">
    <property type="term" value="P:spindle assembly"/>
    <property type="evidence" value="ECO:0007669"/>
    <property type="project" value="TreeGrafter"/>
</dbReference>
<keyword evidence="2 5" id="KW-0963">Cytoplasm</keyword>
<sequence>MANEDDTARLFAIPDFWQPSSWLDQSILDINSNNPLFSLDISRQHPASLVAGAKSQVLPVASIPTPVKDGFFRLPIILKDLVHEEAETQVDLDGPGHLITQPDAVQIVEEDFWLSGDHDTPNPPECKTWDKFNQAGRGLYSASFITEAGPAAFDAMMKTNPASSGNGPDVVHDASYSVCLLTLALGRSSLLFSWSPEEKTFLKTVSYLRTSGLSLESMQSVDKLCLECANATRHLQAFAERTYSAPSTPTRVALAGVIDRLVTAVQSELSARGRTVKSILQVQSAVQPVHTVLTYVENLAKKLTNQKSDEGMLSSLFEEAQSAEYRSILLREVTREVLRLVSKPWAAFVEEWIGLKAEEGTPITKAGPSKGFIKVADKVWIDDLGYELEEPDFFLDEEKMPSFIPDDIAQATFETGRNIRFLREHHPEHPLSQQQIIIMSKPPRLEWQFEWDAITRLDTKINQYRKALSSAIQTSWLQKELEDEAPVSRATKNQNFFNQNLELEFFGKSDSQIEECLLASLSQLDKPLDDFSSRDGLSKLFQERLYQGTELSVDSERLSPHWSLVPLLSFSPVIGTQSRLVSQECMKMLFSSHELRVHIDLLKQYYLLGNGLLCSRLSHALFDPELETAERHAGVALGGGVMGLRLGGRENWPPASSELRLALMGVLSESYETPPGAVQRTKSSLTSRTFSSDLPGDLSFAVRDLSAKEIDHCMDPDSLEALDFLRLSYTAPSPLRPIMTPTILVKYDRIFMSLLRVLRMLYVVNELFHDIPLAGRRGHEPSSASLRFCIESRHFVRQIAAYFFNTGITAPWRRFETWLDTAEAESLGATDGSGFGADGSKNCSPDILRDRLEQVLDGIMTVMLLRKRQQPVLKLLEETFAVILRFSKLLRVQAHGKGMAGQERDRVKPETPGKLYSTFKKKVEVFLTVCKGLNEKTGVGSKGTQVDGQGRRERGIGNPIDQLLLLMDMSGFYAKG</sequence>
<dbReference type="GO" id="GO:0031122">
    <property type="term" value="P:cytoplasmic microtubule organization"/>
    <property type="evidence" value="ECO:0007669"/>
    <property type="project" value="TreeGrafter"/>
</dbReference>
<dbReference type="InterPro" id="IPR040457">
    <property type="entry name" value="GCP_C"/>
</dbReference>
<evidence type="ECO:0000256" key="2">
    <source>
        <dbReference type="ARBA" id="ARBA00022490"/>
    </source>
</evidence>
<accession>A0AA40DWT3</accession>
<dbReference type="AlphaFoldDB" id="A0AA40DWT3"/>
<dbReference type="GO" id="GO:0000922">
    <property type="term" value="C:spindle pole"/>
    <property type="evidence" value="ECO:0007669"/>
    <property type="project" value="InterPro"/>
</dbReference>
<dbReference type="GO" id="GO:0043015">
    <property type="term" value="F:gamma-tubulin binding"/>
    <property type="evidence" value="ECO:0007669"/>
    <property type="project" value="InterPro"/>
</dbReference>
<dbReference type="FunFam" id="1.20.120.1900:FF:000013">
    <property type="entry name" value="Spindle pole body component"/>
    <property type="match status" value="1"/>
</dbReference>
<keyword evidence="4 5" id="KW-0206">Cytoskeleton</keyword>
<dbReference type="GO" id="GO:0005874">
    <property type="term" value="C:microtubule"/>
    <property type="evidence" value="ECO:0007669"/>
    <property type="project" value="UniProtKB-KW"/>
</dbReference>
<evidence type="ECO:0000313" key="8">
    <source>
        <dbReference type="EMBL" id="KAK0714633.1"/>
    </source>
</evidence>
<evidence type="ECO:0000313" key="9">
    <source>
        <dbReference type="Proteomes" id="UP001172102"/>
    </source>
</evidence>
<proteinExistence type="inferred from homology"/>
<dbReference type="GO" id="GO:0005816">
    <property type="term" value="C:spindle pole body"/>
    <property type="evidence" value="ECO:0007669"/>
    <property type="project" value="UniProtKB-ARBA"/>
</dbReference>
<keyword evidence="9" id="KW-1185">Reference proteome</keyword>
<dbReference type="Proteomes" id="UP001172102">
    <property type="component" value="Unassembled WGS sequence"/>
</dbReference>
<keyword evidence="3 5" id="KW-0493">Microtubule</keyword>
<comment type="subcellular location">
    <subcellularLocation>
        <location evidence="5">Cytoplasm</location>
        <location evidence="5">Cytoskeleton</location>
        <location evidence="5">Microtubule organizing center</location>
    </subcellularLocation>
</comment>
<dbReference type="PANTHER" id="PTHR19302:SF70">
    <property type="entry name" value="GAMMA-TUBULIN COMPLEX COMPONENT 6"/>
    <property type="match status" value="1"/>
</dbReference>
<dbReference type="InterPro" id="IPR007259">
    <property type="entry name" value="GCP"/>
</dbReference>